<feature type="compositionally biased region" description="Basic and acidic residues" evidence="1">
    <location>
        <begin position="231"/>
        <end position="246"/>
    </location>
</feature>
<dbReference type="InParanoid" id="A0A6J0B9W8"/>
<dbReference type="FunCoup" id="A0A6J0B9W8">
    <property type="interactions" value="110"/>
</dbReference>
<evidence type="ECO:0000256" key="1">
    <source>
        <dbReference type="SAM" id="MobiDB-lite"/>
    </source>
</evidence>
<keyword evidence="4" id="KW-1185">Reference proteome</keyword>
<protein>
    <submittedName>
        <fullName evidence="5">Uncharacterized protein LOC107217846</fullName>
    </submittedName>
</protein>
<dbReference type="GeneID" id="107217846"/>
<feature type="domain" description="DUF1279" evidence="3">
    <location>
        <begin position="250"/>
        <end position="336"/>
    </location>
</feature>
<reference evidence="5" key="1">
    <citation type="submission" date="2025-08" db="UniProtKB">
        <authorList>
            <consortium name="RefSeq"/>
        </authorList>
    </citation>
    <scope>IDENTIFICATION</scope>
    <source>
        <tissue evidence="5">Thorax and Abdomen</tissue>
    </source>
</reference>
<dbReference type="KEGG" id="nlo:107217846"/>
<evidence type="ECO:0000256" key="2">
    <source>
        <dbReference type="SAM" id="Phobius"/>
    </source>
</evidence>
<gene>
    <name evidence="5" type="primary">LOC107217846</name>
</gene>
<sequence length="350" mass="37999">MALKLGNCAKGGYLNILQTALSRHKHTAVLSGDLRNSNENNQKKSLHASAVKSYPSAPTIPLPQNMTQIFGNETGRFTPERARDITGPILFCQANGPATCSNTRSEGLSLGDCTTQDNPEHSYTDSYDCTGAVSLNGSMQSNVPQPFSSEGKSMHLNMPGGIWSRDDKYIAYDMQNSHYSKSKLCLQNRSSTTKGADINIIARSLLSKNLYCTKPAHVMSYSTGAGTTQNESEKSSNELPKPDEESRAAKLKRAVKDYGSTVIVFHVGISLASLGICYVVIYSGVDVPSLISSLGFVDNERIQNIVSNSSTFVIAYAIHKLFAPARISITLATTPFLVKYLRKIGVLKNK</sequence>
<keyword evidence="2" id="KW-0812">Transmembrane</keyword>
<evidence type="ECO:0000313" key="4">
    <source>
        <dbReference type="Proteomes" id="UP000829291"/>
    </source>
</evidence>
<evidence type="ECO:0000259" key="3">
    <source>
        <dbReference type="Pfam" id="PF06916"/>
    </source>
</evidence>
<dbReference type="AlphaFoldDB" id="A0A6J0B9W8"/>
<feature type="transmembrane region" description="Helical" evidence="2">
    <location>
        <begin position="262"/>
        <end position="285"/>
    </location>
</feature>
<dbReference type="PANTHER" id="PTHR21377">
    <property type="entry name" value="PROTEIN FAM210B, MITOCHONDRIAL"/>
    <property type="match status" value="1"/>
</dbReference>
<dbReference type="OrthoDB" id="426386at2759"/>
<dbReference type="GO" id="GO:0005739">
    <property type="term" value="C:mitochondrion"/>
    <property type="evidence" value="ECO:0007669"/>
    <property type="project" value="TreeGrafter"/>
</dbReference>
<dbReference type="RefSeq" id="XP_015511011.1">
    <property type="nucleotide sequence ID" value="XM_015655525.2"/>
</dbReference>
<dbReference type="Proteomes" id="UP000829291">
    <property type="component" value="Chromosome 2"/>
</dbReference>
<dbReference type="Pfam" id="PF06916">
    <property type="entry name" value="FAM210A-B_dom"/>
    <property type="match status" value="1"/>
</dbReference>
<proteinExistence type="predicted"/>
<keyword evidence="2" id="KW-0472">Membrane</keyword>
<keyword evidence="2" id="KW-1133">Transmembrane helix</keyword>
<name>A0A6J0B9W8_NEOLC</name>
<dbReference type="PANTHER" id="PTHR21377:SF0">
    <property type="entry name" value="PROTEIN FAM210B, MITOCHONDRIAL"/>
    <property type="match status" value="1"/>
</dbReference>
<feature type="transmembrane region" description="Helical" evidence="2">
    <location>
        <begin position="321"/>
        <end position="341"/>
    </location>
</feature>
<accession>A0A6J0B9W8</accession>
<organism evidence="5">
    <name type="scientific">Neodiprion lecontei</name>
    <name type="common">Redheaded pine sawfly</name>
    <dbReference type="NCBI Taxonomy" id="441921"/>
    <lineage>
        <taxon>Eukaryota</taxon>
        <taxon>Metazoa</taxon>
        <taxon>Ecdysozoa</taxon>
        <taxon>Arthropoda</taxon>
        <taxon>Hexapoda</taxon>
        <taxon>Insecta</taxon>
        <taxon>Pterygota</taxon>
        <taxon>Neoptera</taxon>
        <taxon>Endopterygota</taxon>
        <taxon>Hymenoptera</taxon>
        <taxon>Tenthredinoidea</taxon>
        <taxon>Diprionidae</taxon>
        <taxon>Diprioninae</taxon>
        <taxon>Neodiprion</taxon>
    </lineage>
</organism>
<dbReference type="InterPro" id="IPR045866">
    <property type="entry name" value="FAM210A/B-like"/>
</dbReference>
<dbReference type="InterPro" id="IPR009688">
    <property type="entry name" value="FAM210A/B-like_dom"/>
</dbReference>
<feature type="region of interest" description="Disordered" evidence="1">
    <location>
        <begin position="222"/>
        <end position="246"/>
    </location>
</feature>
<evidence type="ECO:0000313" key="5">
    <source>
        <dbReference type="RefSeq" id="XP_015511011.1"/>
    </source>
</evidence>